<evidence type="ECO:0000256" key="5">
    <source>
        <dbReference type="ARBA" id="ARBA00023136"/>
    </source>
</evidence>
<evidence type="ECO:0000256" key="2">
    <source>
        <dbReference type="ARBA" id="ARBA00010913"/>
    </source>
</evidence>
<dbReference type="Gene3D" id="2.40.160.50">
    <property type="entry name" value="membrane protein fhac: a member of the omp85/tpsb transporter family"/>
    <property type="match status" value="1"/>
</dbReference>
<proteinExistence type="inferred from homology"/>
<dbReference type="PANTHER" id="PTHR12815">
    <property type="entry name" value="SORTING AND ASSEMBLY MACHINERY SAMM50 PROTEIN FAMILY MEMBER"/>
    <property type="match status" value="1"/>
</dbReference>
<feature type="compositionally biased region" description="Basic and acidic residues" evidence="6">
    <location>
        <begin position="21"/>
        <end position="56"/>
    </location>
</feature>
<keyword evidence="4" id="KW-0812">Transmembrane</keyword>
<evidence type="ECO:0000313" key="9">
    <source>
        <dbReference type="RefSeq" id="XP_046592497.1"/>
    </source>
</evidence>
<keyword evidence="3" id="KW-1134">Transmembrane beta strand</keyword>
<accession>A0ABM3FWV9</accession>
<evidence type="ECO:0000313" key="8">
    <source>
        <dbReference type="Proteomes" id="UP000829291"/>
    </source>
</evidence>
<evidence type="ECO:0000256" key="3">
    <source>
        <dbReference type="ARBA" id="ARBA00022452"/>
    </source>
</evidence>
<dbReference type="InterPro" id="IPR000184">
    <property type="entry name" value="Bac_surfAg_D15"/>
</dbReference>
<dbReference type="InterPro" id="IPR039910">
    <property type="entry name" value="D15-like"/>
</dbReference>
<dbReference type="GeneID" id="107217689"/>
<dbReference type="Proteomes" id="UP000829291">
    <property type="component" value="Chromosome 4"/>
</dbReference>
<dbReference type="Pfam" id="PF01103">
    <property type="entry name" value="Omp85"/>
    <property type="match status" value="1"/>
</dbReference>
<protein>
    <submittedName>
        <fullName evidence="9">Sorting and assembly machinery component 50 homolog isoform X2</fullName>
    </submittedName>
</protein>
<feature type="domain" description="Bacterial surface antigen (D15)" evidence="7">
    <location>
        <begin position="140"/>
        <end position="461"/>
    </location>
</feature>
<dbReference type="RefSeq" id="XP_046592497.1">
    <property type="nucleotide sequence ID" value="XM_046736541.1"/>
</dbReference>
<keyword evidence="5" id="KW-0472">Membrane</keyword>
<comment type="subcellular location">
    <subcellularLocation>
        <location evidence="1">Mitochondrion outer membrane</location>
        <topology evidence="1">Multi-pass membrane protein</topology>
    </subcellularLocation>
</comment>
<organism evidence="8 9">
    <name type="scientific">Neodiprion lecontei</name>
    <name type="common">Redheaded pine sawfly</name>
    <dbReference type="NCBI Taxonomy" id="441921"/>
    <lineage>
        <taxon>Eukaryota</taxon>
        <taxon>Metazoa</taxon>
        <taxon>Ecdysozoa</taxon>
        <taxon>Arthropoda</taxon>
        <taxon>Hexapoda</taxon>
        <taxon>Insecta</taxon>
        <taxon>Pterygota</taxon>
        <taxon>Neoptera</taxon>
        <taxon>Endopterygota</taxon>
        <taxon>Hymenoptera</taxon>
        <taxon>Tenthredinoidea</taxon>
        <taxon>Diprionidae</taxon>
        <taxon>Diprioninae</taxon>
        <taxon>Neodiprion</taxon>
    </lineage>
</organism>
<evidence type="ECO:0000256" key="4">
    <source>
        <dbReference type="ARBA" id="ARBA00022692"/>
    </source>
</evidence>
<evidence type="ECO:0000256" key="1">
    <source>
        <dbReference type="ARBA" id="ARBA00004374"/>
    </source>
</evidence>
<evidence type="ECO:0000259" key="7">
    <source>
        <dbReference type="Pfam" id="PF01103"/>
    </source>
</evidence>
<feature type="region of interest" description="Disordered" evidence="6">
    <location>
        <begin position="1"/>
        <end position="56"/>
    </location>
</feature>
<sequence length="463" mass="51774">MGTVLAKEPQAPREFGTTSHNRTDQKREDYRKDYEHSAYYDQERDALPRKPTLDEPKPVNLQRVRARVDKVHIDGLVRTKDDIVKAQVTEMFKAKDFQDVIVRAHKVTFTVSEMKRIMGGINTMVGNNEGSIIIGARAPNIFGRGERLQMEYSYGNKSSTNVSVSAVKPFVDSWLHKVLTASVFSTTNDLPWSGYKQCDTGFLLDLALNRGGTGTLKHNLQYEGTYRNISASKQVTFRVREQSGPSLKSALRYIGCIDKRDSLIFPTTGSLIQFTTEVAGLGGNIGFIKNEFVMQSNWSPHEFATFQLGFQSGLLQGISNDMQISICDNFFLGGPLNLRGFDMRGCGPRCEGNSIGGDVYWALALHLYTPLPFRPGRNSFGDLFRLHGFINGGNLTNCSFKFDRDLTENLKIFTNNVRCTTGAGIAMKLGNVARVELNLIMPLLFVRSDVLQQFQLGIGLQYL</sequence>
<keyword evidence="8" id="KW-1185">Reference proteome</keyword>
<name>A0ABM3FWV9_NEOLC</name>
<gene>
    <name evidence="9" type="primary">LOC107217689</name>
</gene>
<dbReference type="PANTHER" id="PTHR12815:SF18">
    <property type="entry name" value="SORTING AND ASSEMBLY MACHINERY COMPONENT 50 HOMOLOG"/>
    <property type="match status" value="1"/>
</dbReference>
<comment type="similarity">
    <text evidence="2">Belongs to the SAM50/omp85 family.</text>
</comment>
<evidence type="ECO:0000256" key="6">
    <source>
        <dbReference type="SAM" id="MobiDB-lite"/>
    </source>
</evidence>
<reference evidence="9" key="1">
    <citation type="submission" date="2025-08" db="UniProtKB">
        <authorList>
            <consortium name="RefSeq"/>
        </authorList>
    </citation>
    <scope>IDENTIFICATION</scope>
    <source>
        <tissue evidence="9">Thorax and Abdomen</tissue>
    </source>
</reference>